<keyword evidence="7" id="KW-0411">Iron-sulfur</keyword>
<dbReference type="Pfam" id="PF12838">
    <property type="entry name" value="Fer4_7"/>
    <property type="match status" value="1"/>
</dbReference>
<evidence type="ECO:0000256" key="5">
    <source>
        <dbReference type="ARBA" id="ARBA00022982"/>
    </source>
</evidence>
<feature type="domain" description="4Fe-4S ferredoxin-type" evidence="8">
    <location>
        <begin position="102"/>
        <end position="131"/>
    </location>
</feature>
<dbReference type="AlphaFoldDB" id="A6UV55"/>
<evidence type="ECO:0000313" key="10">
    <source>
        <dbReference type="Proteomes" id="UP000001106"/>
    </source>
</evidence>
<dbReference type="PROSITE" id="PS51379">
    <property type="entry name" value="4FE4S_FER_2"/>
    <property type="match status" value="2"/>
</dbReference>
<organism evidence="9 10">
    <name type="scientific">Methanococcus aeolicus (strain ATCC BAA-1280 / DSM 17508 / OCM 812 / Nankai-3)</name>
    <dbReference type="NCBI Taxonomy" id="419665"/>
    <lineage>
        <taxon>Archaea</taxon>
        <taxon>Methanobacteriati</taxon>
        <taxon>Methanobacteriota</taxon>
        <taxon>Methanomada group</taxon>
        <taxon>Methanococci</taxon>
        <taxon>Methanococcales</taxon>
        <taxon>Methanococcaceae</taxon>
        <taxon>Methanococcus</taxon>
    </lineage>
</organism>
<evidence type="ECO:0000259" key="8">
    <source>
        <dbReference type="PROSITE" id="PS51379"/>
    </source>
</evidence>
<dbReference type="PROSITE" id="PS00198">
    <property type="entry name" value="4FE4S_FER_1"/>
    <property type="match status" value="2"/>
</dbReference>
<dbReference type="GO" id="GO:0016491">
    <property type="term" value="F:oxidoreductase activity"/>
    <property type="evidence" value="ECO:0007669"/>
    <property type="project" value="UniProtKB-ARBA"/>
</dbReference>
<dbReference type="SUPFAM" id="SSF54862">
    <property type="entry name" value="4Fe-4S ferredoxins"/>
    <property type="match status" value="1"/>
</dbReference>
<dbReference type="RefSeq" id="WP_011973509.1">
    <property type="nucleotide sequence ID" value="NC_009635.1"/>
</dbReference>
<evidence type="ECO:0000256" key="6">
    <source>
        <dbReference type="ARBA" id="ARBA00023004"/>
    </source>
</evidence>
<keyword evidence="1" id="KW-0813">Transport</keyword>
<dbReference type="GO" id="GO:0051539">
    <property type="term" value="F:4 iron, 4 sulfur cluster binding"/>
    <property type="evidence" value="ECO:0007669"/>
    <property type="project" value="UniProtKB-KW"/>
</dbReference>
<sequence length="131" mass="15016">MKKRIYYWVEEKYTNQPIISEVILETKVMMNILTARIEPNESFLMLELNGNSEDIKAAIQRLLNYGEIEDVSKSIKQNEDKCIDCGACVVHCPVKAISVEEYKIIFDYDECIGCKNCVKVCPTNAVEVLDE</sequence>
<keyword evidence="3" id="KW-0479">Metal-binding</keyword>
<keyword evidence="2" id="KW-0004">4Fe-4S</keyword>
<dbReference type="InterPro" id="IPR017896">
    <property type="entry name" value="4Fe4S_Fe-S-bd"/>
</dbReference>
<dbReference type="Pfam" id="PF09383">
    <property type="entry name" value="NIL"/>
    <property type="match status" value="1"/>
</dbReference>
<keyword evidence="10" id="KW-1185">Reference proteome</keyword>
<dbReference type="Gene3D" id="3.30.70.20">
    <property type="match status" value="2"/>
</dbReference>
<protein>
    <submittedName>
        <fullName evidence="9">4Fe-4S ferredoxin iron-sulfur binding domain protein</fullName>
    </submittedName>
</protein>
<dbReference type="GeneID" id="5326996"/>
<dbReference type="InterPro" id="IPR017900">
    <property type="entry name" value="4Fe4S_Fe_S_CS"/>
</dbReference>
<feature type="domain" description="4Fe-4S ferredoxin-type" evidence="8">
    <location>
        <begin position="73"/>
        <end position="101"/>
    </location>
</feature>
<evidence type="ECO:0000256" key="2">
    <source>
        <dbReference type="ARBA" id="ARBA00022485"/>
    </source>
</evidence>
<dbReference type="HOGENOM" id="CLU_152999_0_0_2"/>
<dbReference type="SMART" id="SM00930">
    <property type="entry name" value="NIL"/>
    <property type="match status" value="1"/>
</dbReference>
<dbReference type="STRING" id="419665.Maeo_0794"/>
<dbReference type="Gene3D" id="3.30.70.260">
    <property type="match status" value="1"/>
</dbReference>
<dbReference type="Proteomes" id="UP000001106">
    <property type="component" value="Chromosome"/>
</dbReference>
<dbReference type="EMBL" id="CP000743">
    <property type="protein sequence ID" value="ABR56377.1"/>
    <property type="molecule type" value="Genomic_DNA"/>
</dbReference>
<evidence type="ECO:0000256" key="3">
    <source>
        <dbReference type="ARBA" id="ARBA00022723"/>
    </source>
</evidence>
<dbReference type="GO" id="GO:0046872">
    <property type="term" value="F:metal ion binding"/>
    <property type="evidence" value="ECO:0007669"/>
    <property type="project" value="UniProtKB-KW"/>
</dbReference>
<keyword evidence="6" id="KW-0408">Iron</keyword>
<evidence type="ECO:0000256" key="1">
    <source>
        <dbReference type="ARBA" id="ARBA00022448"/>
    </source>
</evidence>
<dbReference type="PANTHER" id="PTHR43687:SF6">
    <property type="entry name" value="L-ASPARTATE SEMIALDEHYDE SULFURTRANSFERASE IRON-SULFUR SUBUNIT"/>
    <property type="match status" value="1"/>
</dbReference>
<dbReference type="PANTHER" id="PTHR43687">
    <property type="entry name" value="ADENYLYLSULFATE REDUCTASE, BETA SUBUNIT"/>
    <property type="match status" value="1"/>
</dbReference>
<evidence type="ECO:0000256" key="4">
    <source>
        <dbReference type="ARBA" id="ARBA00022737"/>
    </source>
</evidence>
<keyword evidence="4" id="KW-0677">Repeat</keyword>
<dbReference type="InterPro" id="IPR045865">
    <property type="entry name" value="ACT-like_dom_sf"/>
</dbReference>
<evidence type="ECO:0000313" key="9">
    <source>
        <dbReference type="EMBL" id="ABR56377.1"/>
    </source>
</evidence>
<keyword evidence="5" id="KW-0249">Electron transport</keyword>
<accession>A6UV55</accession>
<evidence type="ECO:0000256" key="7">
    <source>
        <dbReference type="ARBA" id="ARBA00023014"/>
    </source>
</evidence>
<dbReference type="SUPFAM" id="SSF55021">
    <property type="entry name" value="ACT-like"/>
    <property type="match status" value="1"/>
</dbReference>
<gene>
    <name evidence="9" type="ordered locus">Maeo_0794</name>
</gene>
<dbReference type="InterPro" id="IPR018449">
    <property type="entry name" value="NIL_domain"/>
</dbReference>
<dbReference type="eggNOG" id="arCOG02460">
    <property type="taxonomic scope" value="Archaea"/>
</dbReference>
<dbReference type="InterPro" id="IPR050572">
    <property type="entry name" value="Fe-S_Ferredoxin"/>
</dbReference>
<reference evidence="9" key="1">
    <citation type="submission" date="2007-06" db="EMBL/GenBank/DDBJ databases">
        <title>Complete sequence of Methanococcus aeolicus Nankai-3.</title>
        <authorList>
            <consortium name="US DOE Joint Genome Institute"/>
            <person name="Copeland A."/>
            <person name="Lucas S."/>
            <person name="Lapidus A."/>
            <person name="Barry K."/>
            <person name="Glavina del Rio T."/>
            <person name="Dalin E."/>
            <person name="Tice H."/>
            <person name="Pitluck S."/>
            <person name="Chain P."/>
            <person name="Malfatti S."/>
            <person name="Shin M."/>
            <person name="Vergez L."/>
            <person name="Schmutz J."/>
            <person name="Larimer F."/>
            <person name="Land M."/>
            <person name="Hauser L."/>
            <person name="Kyrpides N."/>
            <person name="Lykidis A."/>
            <person name="Sieprawska-Lupa M."/>
            <person name="Whitman W.B."/>
            <person name="Richardson P."/>
        </authorList>
    </citation>
    <scope>NUCLEOTIDE SEQUENCE [LARGE SCALE GENOMIC DNA]</scope>
    <source>
        <strain evidence="9">Nankai-3</strain>
    </source>
</reference>
<proteinExistence type="predicted"/>
<name>A6UV55_META3</name>
<dbReference type="KEGG" id="mae:Maeo_0794"/>
<dbReference type="OrthoDB" id="15347at2157"/>